<feature type="compositionally biased region" description="Basic and acidic residues" evidence="6">
    <location>
        <begin position="472"/>
        <end position="486"/>
    </location>
</feature>
<keyword evidence="9" id="KW-1185">Reference proteome</keyword>
<keyword evidence="3 7" id="KW-0812">Transmembrane</keyword>
<evidence type="ECO:0000313" key="9">
    <source>
        <dbReference type="Proteomes" id="UP000887568"/>
    </source>
</evidence>
<dbReference type="OrthoDB" id="78663at2759"/>
<keyword evidence="4 7" id="KW-1133">Transmembrane helix</keyword>
<dbReference type="OMA" id="QAVCAGH"/>
<name>A0A914BBJ0_PATMI</name>
<evidence type="ECO:0000256" key="3">
    <source>
        <dbReference type="ARBA" id="ARBA00022692"/>
    </source>
</evidence>
<dbReference type="InterPro" id="IPR051951">
    <property type="entry name" value="UNC-93_regulatory"/>
</dbReference>
<evidence type="ECO:0000256" key="6">
    <source>
        <dbReference type="SAM" id="MobiDB-lite"/>
    </source>
</evidence>
<dbReference type="PANTHER" id="PTHR19444">
    <property type="entry name" value="UNC-93 RELATED"/>
    <property type="match status" value="1"/>
</dbReference>
<dbReference type="PANTHER" id="PTHR19444:SF13">
    <property type="entry name" value="PROTEIN UNC-93 HOMOLOG A"/>
    <property type="match status" value="1"/>
</dbReference>
<evidence type="ECO:0000256" key="4">
    <source>
        <dbReference type="ARBA" id="ARBA00022989"/>
    </source>
</evidence>
<evidence type="ECO:0000256" key="5">
    <source>
        <dbReference type="ARBA" id="ARBA00023136"/>
    </source>
</evidence>
<feature type="transmembrane region" description="Helical" evidence="7">
    <location>
        <begin position="404"/>
        <end position="424"/>
    </location>
</feature>
<evidence type="ECO:0000256" key="1">
    <source>
        <dbReference type="ARBA" id="ARBA00004141"/>
    </source>
</evidence>
<evidence type="ECO:0000256" key="2">
    <source>
        <dbReference type="ARBA" id="ARBA00009172"/>
    </source>
</evidence>
<protein>
    <submittedName>
        <fullName evidence="8">Uncharacterized protein</fullName>
    </submittedName>
</protein>
<dbReference type="InterPro" id="IPR010291">
    <property type="entry name" value="Ion_channel_UNC-93"/>
</dbReference>
<proteinExistence type="inferred from homology"/>
<feature type="transmembrane region" description="Helical" evidence="7">
    <location>
        <begin position="343"/>
        <end position="362"/>
    </location>
</feature>
<feature type="transmembrane region" description="Helical" evidence="7">
    <location>
        <begin position="51"/>
        <end position="70"/>
    </location>
</feature>
<feature type="transmembrane region" description="Helical" evidence="7">
    <location>
        <begin position="312"/>
        <end position="331"/>
    </location>
</feature>
<evidence type="ECO:0000256" key="7">
    <source>
        <dbReference type="SAM" id="Phobius"/>
    </source>
</evidence>
<dbReference type="Pfam" id="PF05978">
    <property type="entry name" value="UNC-93"/>
    <property type="match status" value="1"/>
</dbReference>
<comment type="subcellular location">
    <subcellularLocation>
        <location evidence="1">Membrane</location>
        <topology evidence="1">Multi-pass membrane protein</topology>
    </subcellularLocation>
</comment>
<dbReference type="GO" id="GO:0016020">
    <property type="term" value="C:membrane"/>
    <property type="evidence" value="ECO:0007669"/>
    <property type="project" value="UniProtKB-SubCell"/>
</dbReference>
<comment type="similarity">
    <text evidence="2">Belongs to the unc-93 family.</text>
</comment>
<dbReference type="InterPro" id="IPR036259">
    <property type="entry name" value="MFS_trans_sf"/>
</dbReference>
<organism evidence="8 9">
    <name type="scientific">Patiria miniata</name>
    <name type="common">Bat star</name>
    <name type="synonym">Asterina miniata</name>
    <dbReference type="NCBI Taxonomy" id="46514"/>
    <lineage>
        <taxon>Eukaryota</taxon>
        <taxon>Metazoa</taxon>
        <taxon>Echinodermata</taxon>
        <taxon>Eleutherozoa</taxon>
        <taxon>Asterozoa</taxon>
        <taxon>Asteroidea</taxon>
        <taxon>Valvatacea</taxon>
        <taxon>Valvatida</taxon>
        <taxon>Asterinidae</taxon>
        <taxon>Patiria</taxon>
    </lineage>
</organism>
<dbReference type="SUPFAM" id="SSF103473">
    <property type="entry name" value="MFS general substrate transporter"/>
    <property type="match status" value="1"/>
</dbReference>
<dbReference type="Gene3D" id="1.20.1250.20">
    <property type="entry name" value="MFS general substrate transporter like domains"/>
    <property type="match status" value="2"/>
</dbReference>
<accession>A0A914BBJ0</accession>
<feature type="transmembrane region" description="Helical" evidence="7">
    <location>
        <begin position="12"/>
        <end position="31"/>
    </location>
</feature>
<keyword evidence="5 7" id="KW-0472">Membrane</keyword>
<reference evidence="8" key="1">
    <citation type="submission" date="2022-11" db="UniProtKB">
        <authorList>
            <consortium name="EnsemblMetazoa"/>
        </authorList>
    </citation>
    <scope>IDENTIFICATION</scope>
</reference>
<evidence type="ECO:0000313" key="8">
    <source>
        <dbReference type="EnsemblMetazoa" id="XP_038073593.1"/>
    </source>
</evidence>
<feature type="region of interest" description="Disordered" evidence="6">
    <location>
        <begin position="464"/>
        <end position="486"/>
    </location>
</feature>
<dbReference type="EnsemblMetazoa" id="XM_038217665.1">
    <property type="protein sequence ID" value="XP_038073593.1"/>
    <property type="gene ID" value="LOC119741768"/>
</dbReference>
<feature type="transmembrane region" description="Helical" evidence="7">
    <location>
        <begin position="368"/>
        <end position="397"/>
    </location>
</feature>
<feature type="transmembrane region" description="Helical" evidence="7">
    <location>
        <begin position="278"/>
        <end position="300"/>
    </location>
</feature>
<feature type="transmembrane region" description="Helical" evidence="7">
    <location>
        <begin position="430"/>
        <end position="451"/>
    </location>
</feature>
<dbReference type="GeneID" id="119741768"/>
<dbReference type="AlphaFoldDB" id="A0A914BBJ0"/>
<feature type="transmembrane region" description="Helical" evidence="7">
    <location>
        <begin position="82"/>
        <end position="108"/>
    </location>
</feature>
<sequence length="486" mass="52329">MDDTQRKRLTRLQWKRFCVFSVCYFACYTGFRGLRDLQSTLNNAEGTGLASLSLLYACSALAGLLVPAVIRFKLGTKWSTFLGLGLFTVYTVSNYFTNAYVLLVAAVLPGIGAAFIWVSKGTYITTVAVELAAAHQRDPAADVALLHGIFFSVSRISTVCGNLISSLVFQKGWASLDSDEGQNETFDLGSCGIHACGSSGAANNTGALLPPEPGKRIILISIYLGFGLLAAIIALIFLERVPPKSPRITNGEEAVSLTTKELIHGIMSAFRLMRQPQMLLLIPILFYIGIDMAFASGHFTKYFVGCTQGIESVGYVAMSLYLTAVIVSPVIGRLIKYTGRPPVFFAGCGVNLLLLIGMSLWPPEGGKLWHLVAMASGLGFSRAIIPTVATTLLGLLFPDQKEAAFGNLCFWQSFGFAAVAILGVPQAVCAGHVIAVTMAALLVVVVLYSVLEITIHRDKQRPSEGVQYVPADEDRGSINEDKMDTL</sequence>
<feature type="transmembrane region" description="Helical" evidence="7">
    <location>
        <begin position="217"/>
        <end position="238"/>
    </location>
</feature>
<dbReference type="Proteomes" id="UP000887568">
    <property type="component" value="Unplaced"/>
</dbReference>
<dbReference type="RefSeq" id="XP_038073593.1">
    <property type="nucleotide sequence ID" value="XM_038217665.1"/>
</dbReference>